<feature type="domain" description="Replication-associated protein ORF2/G2P" evidence="1">
    <location>
        <begin position="67"/>
        <end position="173"/>
    </location>
</feature>
<dbReference type="OrthoDB" id="1733540at2"/>
<accession>A0A1S1V951</accession>
<dbReference type="InterPro" id="IPR056906">
    <property type="entry name" value="ORF2/G2P_dom"/>
</dbReference>
<comment type="caution">
    <text evidence="2">The sequence shown here is derived from an EMBL/GenBank/DDBJ whole genome shotgun (WGS) entry which is preliminary data.</text>
</comment>
<dbReference type="AlphaFoldDB" id="A0A1S1V951"/>
<dbReference type="Proteomes" id="UP000180254">
    <property type="component" value="Unassembled WGS sequence"/>
</dbReference>
<protein>
    <recommendedName>
        <fullName evidence="1">Replication-associated protein ORF2/G2P domain-containing protein</fullName>
    </recommendedName>
</protein>
<dbReference type="RefSeq" id="WP_071061775.1">
    <property type="nucleotide sequence ID" value="NZ_MKIE01000002.1"/>
</dbReference>
<dbReference type="STRING" id="39480.EUAN_07190"/>
<keyword evidence="3" id="KW-1185">Reference proteome</keyword>
<proteinExistence type="predicted"/>
<name>A0A1S1V951_9FIRM</name>
<evidence type="ECO:0000259" key="1">
    <source>
        <dbReference type="Pfam" id="PF23343"/>
    </source>
</evidence>
<sequence length="250" mass="29705">MPYREKKIYSGDILEVEIYPIKTWERKQSRAKKEKLTVPKQQRLNDKNARKHLVRLINANFSNRDMAVHLTYDRENLPGSEKEARKDVANYLRRVKHYIAKEGLEELKYIAVVEYKEPEGKDKGVRIHHHIIMNGGIDRDKIEELWGKGRANADRLKADEYGYEGLARYISKDPKGNKRWTQSRNLKQPKVKVNDFKYSKRKVEDISKYPEDRGMFSALYPGYILNDCKVSVNEYTDGRYMYIRMRRLKD</sequence>
<dbReference type="EMBL" id="MKIE01000002">
    <property type="protein sequence ID" value="OHW62935.1"/>
    <property type="molecule type" value="Genomic_DNA"/>
</dbReference>
<gene>
    <name evidence="2" type="ORF">EUAN_07190</name>
</gene>
<evidence type="ECO:0000313" key="3">
    <source>
        <dbReference type="Proteomes" id="UP000180254"/>
    </source>
</evidence>
<evidence type="ECO:0000313" key="2">
    <source>
        <dbReference type="EMBL" id="OHW62935.1"/>
    </source>
</evidence>
<organism evidence="2 3">
    <name type="scientific">Andreesenia angusta</name>
    <dbReference type="NCBI Taxonomy" id="39480"/>
    <lineage>
        <taxon>Bacteria</taxon>
        <taxon>Bacillati</taxon>
        <taxon>Bacillota</taxon>
        <taxon>Tissierellia</taxon>
        <taxon>Tissierellales</taxon>
        <taxon>Gottschalkiaceae</taxon>
        <taxon>Andreesenia</taxon>
    </lineage>
</organism>
<dbReference type="Pfam" id="PF23343">
    <property type="entry name" value="REP_ORF2-G2P"/>
    <property type="match status" value="1"/>
</dbReference>
<reference evidence="2 3" key="1">
    <citation type="submission" date="2016-09" db="EMBL/GenBank/DDBJ databases">
        <title>Genome sequence of Eubacterium angustum.</title>
        <authorList>
            <person name="Poehlein A."/>
            <person name="Daniel R."/>
        </authorList>
    </citation>
    <scope>NUCLEOTIDE SEQUENCE [LARGE SCALE GENOMIC DNA]</scope>
    <source>
        <strain evidence="2 3">DSM 1989</strain>
    </source>
</reference>